<evidence type="ECO:0000259" key="10">
    <source>
        <dbReference type="PROSITE" id="PS50928"/>
    </source>
</evidence>
<evidence type="ECO:0000256" key="1">
    <source>
        <dbReference type="ARBA" id="ARBA00004429"/>
    </source>
</evidence>
<dbReference type="Pfam" id="PF00528">
    <property type="entry name" value="BPD_transp_1"/>
    <property type="match status" value="1"/>
</dbReference>
<evidence type="ECO:0000256" key="6">
    <source>
        <dbReference type="ARBA" id="ARBA00022692"/>
    </source>
</evidence>
<proteinExistence type="inferred from homology"/>
<dbReference type="PANTHER" id="PTHR30133">
    <property type="entry name" value="CATIONIC AMINO ACID TRANSPORTER, MEMBRANE COMPONENT"/>
    <property type="match status" value="1"/>
</dbReference>
<dbReference type="NCBIfam" id="TIGR01726">
    <property type="entry name" value="HEQRo_perm_3TM"/>
    <property type="match status" value="1"/>
</dbReference>
<feature type="transmembrane region" description="Helical" evidence="9">
    <location>
        <begin position="197"/>
        <end position="217"/>
    </location>
</feature>
<feature type="transmembrane region" description="Helical" evidence="9">
    <location>
        <begin position="155"/>
        <end position="177"/>
    </location>
</feature>
<keyword evidence="8 9" id="KW-0472">Membrane</keyword>
<keyword evidence="3 9" id="KW-0813">Transport</keyword>
<dbReference type="Gene3D" id="1.10.3720.10">
    <property type="entry name" value="MetI-like"/>
    <property type="match status" value="1"/>
</dbReference>
<accession>A0A5K7ZE14</accession>
<keyword evidence="7 9" id="KW-1133">Transmembrane helix</keyword>
<organism evidence="11 12">
    <name type="scientific">Desulfosarcina widdelii</name>
    <dbReference type="NCBI Taxonomy" id="947919"/>
    <lineage>
        <taxon>Bacteria</taxon>
        <taxon>Pseudomonadati</taxon>
        <taxon>Thermodesulfobacteriota</taxon>
        <taxon>Desulfobacteria</taxon>
        <taxon>Desulfobacterales</taxon>
        <taxon>Desulfosarcinaceae</taxon>
        <taxon>Desulfosarcina</taxon>
    </lineage>
</organism>
<dbReference type="InterPro" id="IPR010065">
    <property type="entry name" value="AA_ABC_transptr_permease_3TM"/>
</dbReference>
<dbReference type="RefSeq" id="WP_155307636.1">
    <property type="nucleotide sequence ID" value="NZ_AP021875.1"/>
</dbReference>
<dbReference type="GO" id="GO:0022857">
    <property type="term" value="F:transmembrane transporter activity"/>
    <property type="evidence" value="ECO:0007669"/>
    <property type="project" value="InterPro"/>
</dbReference>
<dbReference type="InterPro" id="IPR035906">
    <property type="entry name" value="MetI-like_sf"/>
</dbReference>
<evidence type="ECO:0000256" key="4">
    <source>
        <dbReference type="ARBA" id="ARBA00022475"/>
    </source>
</evidence>
<dbReference type="GO" id="GO:0043190">
    <property type="term" value="C:ATP-binding cassette (ABC) transporter complex"/>
    <property type="evidence" value="ECO:0007669"/>
    <property type="project" value="InterPro"/>
</dbReference>
<feature type="transmembrane region" description="Helical" evidence="9">
    <location>
        <begin position="52"/>
        <end position="76"/>
    </location>
</feature>
<comment type="subcellular location">
    <subcellularLocation>
        <location evidence="1">Cell inner membrane</location>
        <topology evidence="1">Multi-pass membrane protein</topology>
    </subcellularLocation>
    <subcellularLocation>
        <location evidence="9">Cell membrane</location>
        <topology evidence="9">Multi-pass membrane protein</topology>
    </subcellularLocation>
</comment>
<keyword evidence="4" id="KW-1003">Cell membrane</keyword>
<evidence type="ECO:0000313" key="12">
    <source>
        <dbReference type="Proteomes" id="UP000427769"/>
    </source>
</evidence>
<dbReference type="SUPFAM" id="SSF161098">
    <property type="entry name" value="MetI-like"/>
    <property type="match status" value="1"/>
</dbReference>
<evidence type="ECO:0000256" key="5">
    <source>
        <dbReference type="ARBA" id="ARBA00022519"/>
    </source>
</evidence>
<dbReference type="AlphaFoldDB" id="A0A5K7ZE14"/>
<keyword evidence="6 9" id="KW-0812">Transmembrane</keyword>
<feature type="transmembrane region" description="Helical" evidence="9">
    <location>
        <begin position="20"/>
        <end position="40"/>
    </location>
</feature>
<dbReference type="EMBL" id="AP021875">
    <property type="protein sequence ID" value="BBO79070.1"/>
    <property type="molecule type" value="Genomic_DNA"/>
</dbReference>
<dbReference type="KEGG" id="dwd:DSCW_64870"/>
<evidence type="ECO:0000256" key="8">
    <source>
        <dbReference type="ARBA" id="ARBA00023136"/>
    </source>
</evidence>
<dbReference type="OrthoDB" id="5365894at2"/>
<dbReference type="PROSITE" id="PS50928">
    <property type="entry name" value="ABC_TM1"/>
    <property type="match status" value="1"/>
</dbReference>
<dbReference type="InterPro" id="IPR051613">
    <property type="entry name" value="ABC_transp_permease_HisMQ"/>
</dbReference>
<keyword evidence="12" id="KW-1185">Reference proteome</keyword>
<gene>
    <name evidence="11" type="ORF">DSCW_64870</name>
</gene>
<feature type="domain" description="ABC transmembrane type-1" evidence="10">
    <location>
        <begin position="18"/>
        <end position="218"/>
    </location>
</feature>
<evidence type="ECO:0000256" key="7">
    <source>
        <dbReference type="ARBA" id="ARBA00022989"/>
    </source>
</evidence>
<dbReference type="Proteomes" id="UP000427769">
    <property type="component" value="Chromosome"/>
</dbReference>
<protein>
    <submittedName>
        <fullName evidence="11">Histidine/lysine/arginine/ornithine ABC transporter permease HisQ</fullName>
    </submittedName>
</protein>
<keyword evidence="5" id="KW-0997">Cell inner membrane</keyword>
<sequence>MPEFLNLQGYGSLLADGAKLTILVGLGSMVIAMLLGLFGAWGKLARSRLANFIAGAYTTIVRGVPELVLILLVYYGAPTLLQDIAATMGVDLFIDLNPLAAGTCTIGFIYGAFSTEVFRGAFMAVDKGQVEAARSVGMGRVLCFRRILLPQMWRFALPGLGNVWMVLIKATALISVIQLPELMRNADIAARSTRLPFTCYFLASLIYLAITIASLLGQQQMERWANKGVRKA</sequence>
<dbReference type="InterPro" id="IPR000515">
    <property type="entry name" value="MetI-like"/>
</dbReference>
<evidence type="ECO:0000256" key="2">
    <source>
        <dbReference type="ARBA" id="ARBA00010072"/>
    </source>
</evidence>
<dbReference type="CDD" id="cd06261">
    <property type="entry name" value="TM_PBP2"/>
    <property type="match status" value="1"/>
</dbReference>
<evidence type="ECO:0000256" key="9">
    <source>
        <dbReference type="RuleBase" id="RU363032"/>
    </source>
</evidence>
<feature type="transmembrane region" description="Helical" evidence="9">
    <location>
        <begin position="96"/>
        <end position="113"/>
    </location>
</feature>
<evidence type="ECO:0000256" key="3">
    <source>
        <dbReference type="ARBA" id="ARBA00022448"/>
    </source>
</evidence>
<evidence type="ECO:0000313" key="11">
    <source>
        <dbReference type="EMBL" id="BBO79070.1"/>
    </source>
</evidence>
<name>A0A5K7ZE14_9BACT</name>
<reference evidence="11 12" key="1">
    <citation type="submission" date="2019-11" db="EMBL/GenBank/DDBJ databases">
        <title>Comparative genomics of hydrocarbon-degrading Desulfosarcina strains.</title>
        <authorList>
            <person name="Watanabe M."/>
            <person name="Kojima H."/>
            <person name="Fukui M."/>
        </authorList>
    </citation>
    <scope>NUCLEOTIDE SEQUENCE [LARGE SCALE GENOMIC DNA]</scope>
    <source>
        <strain evidence="11 12">PP31</strain>
    </source>
</reference>
<comment type="similarity">
    <text evidence="2">Belongs to the binding-protein-dependent transport system permease family. HisMQ subfamily.</text>
</comment>